<dbReference type="GO" id="GO:0006002">
    <property type="term" value="P:fructose 6-phosphate metabolic process"/>
    <property type="evidence" value="ECO:0007669"/>
    <property type="project" value="TreeGrafter"/>
</dbReference>
<evidence type="ECO:0000256" key="10">
    <source>
        <dbReference type="ARBA" id="ARBA00072069"/>
    </source>
</evidence>
<gene>
    <name evidence="12" type="primary">fbp</name>
    <name evidence="16" type="ORF">CR155_10710</name>
</gene>
<dbReference type="PRINTS" id="PR00115">
    <property type="entry name" value="F16BPHPHTASE"/>
</dbReference>
<reference evidence="16 17" key="1">
    <citation type="submission" date="2017-10" db="EMBL/GenBank/DDBJ databases">
        <title>Two draft genome sequences of Pusillimonas sp. strains isolated from a nitrate- and radionuclide-contaminated groundwater in Russia.</title>
        <authorList>
            <person name="Grouzdev D.S."/>
            <person name="Tourova T.P."/>
            <person name="Goeva M.A."/>
            <person name="Babich T.L."/>
            <person name="Sokolova D.S."/>
            <person name="Abdullin R."/>
            <person name="Poltaraus A.B."/>
            <person name="Toshchakov S.V."/>
            <person name="Nazina T.N."/>
        </authorList>
    </citation>
    <scope>NUCLEOTIDE SEQUENCE [LARGE SCALE GENOMIC DNA]</scope>
    <source>
        <strain evidence="16 17">JR1/69-2-13</strain>
    </source>
</reference>
<comment type="similarity">
    <text evidence="3 12 13">Belongs to the FBPase class 1 family.</text>
</comment>
<dbReference type="AlphaFoldDB" id="A0A2N4UFW4"/>
<dbReference type="PIRSF" id="PIRSF500210">
    <property type="entry name" value="FBPtase"/>
    <property type="match status" value="1"/>
</dbReference>
<comment type="subunit">
    <text evidence="12">Homotetramer.</text>
</comment>
<name>A0A2N4UFW4_9BURK</name>
<feature type="binding site" evidence="12">
    <location>
        <position position="211"/>
    </location>
    <ligand>
        <name>substrate</name>
    </ligand>
</feature>
<dbReference type="InterPro" id="IPR028343">
    <property type="entry name" value="FBPtase"/>
</dbReference>
<comment type="pathway">
    <text evidence="2">Carbohydrate biosynthesis; Calvin cycle.</text>
</comment>
<dbReference type="PIRSF" id="PIRSF000904">
    <property type="entry name" value="FBPtase_SBPase"/>
    <property type="match status" value="1"/>
</dbReference>
<keyword evidence="9 12" id="KW-0119">Carbohydrate metabolism</keyword>
<keyword evidence="6 12" id="KW-0479">Metal-binding</keyword>
<feature type="binding site" evidence="12">
    <location>
        <position position="119"/>
    </location>
    <ligand>
        <name>Mg(2+)</name>
        <dbReference type="ChEBI" id="CHEBI:18420"/>
        <label>2</label>
    </ligand>
</feature>
<dbReference type="GO" id="GO:0030388">
    <property type="term" value="P:fructose 1,6-bisphosphate metabolic process"/>
    <property type="evidence" value="ECO:0007669"/>
    <property type="project" value="TreeGrafter"/>
</dbReference>
<feature type="binding site" evidence="12">
    <location>
        <begin position="119"/>
        <end position="122"/>
    </location>
    <ligand>
        <name>substrate</name>
    </ligand>
</feature>
<dbReference type="GO" id="GO:0005986">
    <property type="term" value="P:sucrose biosynthetic process"/>
    <property type="evidence" value="ECO:0007669"/>
    <property type="project" value="TreeGrafter"/>
</dbReference>
<feature type="binding site" evidence="12">
    <location>
        <position position="116"/>
    </location>
    <ligand>
        <name>Mg(2+)</name>
        <dbReference type="ChEBI" id="CHEBI:18420"/>
        <label>2</label>
    </ligand>
</feature>
<evidence type="ECO:0000259" key="14">
    <source>
        <dbReference type="Pfam" id="PF00316"/>
    </source>
</evidence>
<dbReference type="SUPFAM" id="SSF56655">
    <property type="entry name" value="Carbohydrate phosphatase"/>
    <property type="match status" value="1"/>
</dbReference>
<evidence type="ECO:0000256" key="6">
    <source>
        <dbReference type="ARBA" id="ARBA00022723"/>
    </source>
</evidence>
<dbReference type="GO" id="GO:0005829">
    <property type="term" value="C:cytosol"/>
    <property type="evidence" value="ECO:0007669"/>
    <property type="project" value="TreeGrafter"/>
</dbReference>
<dbReference type="Pfam" id="PF18913">
    <property type="entry name" value="FBPase_C"/>
    <property type="match status" value="1"/>
</dbReference>
<dbReference type="FunFam" id="3.30.540.10:FF:000002">
    <property type="entry name" value="Fructose-1,6-bisphosphatase class 1"/>
    <property type="match status" value="1"/>
</dbReference>
<dbReference type="PANTHER" id="PTHR11556">
    <property type="entry name" value="FRUCTOSE-1,6-BISPHOSPHATASE-RELATED"/>
    <property type="match status" value="1"/>
</dbReference>
<dbReference type="NCBIfam" id="NF006779">
    <property type="entry name" value="PRK09293.1-3"/>
    <property type="match status" value="1"/>
</dbReference>
<dbReference type="NCBIfam" id="NF006780">
    <property type="entry name" value="PRK09293.1-4"/>
    <property type="match status" value="1"/>
</dbReference>
<comment type="cofactor">
    <cofactor evidence="12">
        <name>Mg(2+)</name>
        <dbReference type="ChEBI" id="CHEBI:18420"/>
    </cofactor>
    <text evidence="12">Binds 2 magnesium ions per subunit.</text>
</comment>
<keyword evidence="5 12" id="KW-0963">Cytoplasm</keyword>
<dbReference type="Gene3D" id="3.40.190.80">
    <property type="match status" value="1"/>
</dbReference>
<evidence type="ECO:0000313" key="16">
    <source>
        <dbReference type="EMBL" id="PLC53900.1"/>
    </source>
</evidence>
<feature type="binding site" evidence="12">
    <location>
        <position position="118"/>
    </location>
    <ligand>
        <name>Mg(2+)</name>
        <dbReference type="ChEBI" id="CHEBI:18420"/>
        <label>1</label>
    </ligand>
</feature>
<feature type="binding site" evidence="12">
    <location>
        <position position="94"/>
    </location>
    <ligand>
        <name>Mg(2+)</name>
        <dbReference type="ChEBI" id="CHEBI:18420"/>
        <label>1</label>
    </ligand>
</feature>
<dbReference type="OrthoDB" id="9806756at2"/>
<dbReference type="FunFam" id="3.40.190.80:FF:000011">
    <property type="entry name" value="Fructose-1,6-bisphosphatase class 1"/>
    <property type="match status" value="1"/>
</dbReference>
<dbReference type="GO" id="GO:0042132">
    <property type="term" value="F:fructose 1,6-bisphosphate 1-phosphatase activity"/>
    <property type="evidence" value="ECO:0007669"/>
    <property type="project" value="UniProtKB-UniRule"/>
</dbReference>
<dbReference type="CDD" id="cd00354">
    <property type="entry name" value="FBPase"/>
    <property type="match status" value="1"/>
</dbReference>
<evidence type="ECO:0000259" key="15">
    <source>
        <dbReference type="Pfam" id="PF18913"/>
    </source>
</evidence>
<comment type="caution">
    <text evidence="16">The sequence shown here is derived from an EMBL/GenBank/DDBJ whole genome shotgun (WGS) entry which is preliminary data.</text>
</comment>
<evidence type="ECO:0000256" key="13">
    <source>
        <dbReference type="RuleBase" id="RU000508"/>
    </source>
</evidence>
<accession>A0A2N4UFW4</accession>
<evidence type="ECO:0000256" key="1">
    <source>
        <dbReference type="ARBA" id="ARBA00001273"/>
    </source>
</evidence>
<dbReference type="Proteomes" id="UP000234328">
    <property type="component" value="Unassembled WGS sequence"/>
</dbReference>
<dbReference type="HAMAP" id="MF_01855">
    <property type="entry name" value="FBPase_class1"/>
    <property type="match status" value="1"/>
</dbReference>
<keyword evidence="17" id="KW-1185">Reference proteome</keyword>
<evidence type="ECO:0000256" key="4">
    <source>
        <dbReference type="ARBA" id="ARBA00013093"/>
    </source>
</evidence>
<keyword evidence="7 12" id="KW-0378">Hydrolase</keyword>
<dbReference type="GO" id="GO:0006094">
    <property type="term" value="P:gluconeogenesis"/>
    <property type="evidence" value="ECO:0007669"/>
    <property type="project" value="UniProtKB-UniRule"/>
</dbReference>
<dbReference type="PROSITE" id="PS00124">
    <property type="entry name" value="FBPASE"/>
    <property type="match status" value="1"/>
</dbReference>
<proteinExistence type="inferred from homology"/>
<feature type="domain" description="Fructose-1-6-bisphosphatase class 1 C-terminal" evidence="15">
    <location>
        <begin position="201"/>
        <end position="334"/>
    </location>
</feature>
<evidence type="ECO:0000256" key="9">
    <source>
        <dbReference type="ARBA" id="ARBA00023277"/>
    </source>
</evidence>
<feature type="domain" description="Fructose-1-6-bisphosphatase class I N-terminal" evidence="14">
    <location>
        <begin position="7"/>
        <end position="197"/>
    </location>
</feature>
<dbReference type="GO" id="GO:0000287">
    <property type="term" value="F:magnesium ion binding"/>
    <property type="evidence" value="ECO:0007669"/>
    <property type="project" value="UniProtKB-UniRule"/>
</dbReference>
<evidence type="ECO:0000256" key="5">
    <source>
        <dbReference type="ARBA" id="ARBA00022490"/>
    </source>
</evidence>
<evidence type="ECO:0000256" key="11">
    <source>
        <dbReference type="ARBA" id="ARBA00081210"/>
    </source>
</evidence>
<evidence type="ECO:0000256" key="2">
    <source>
        <dbReference type="ARBA" id="ARBA00005215"/>
    </source>
</evidence>
<dbReference type="InterPro" id="IPR000146">
    <property type="entry name" value="FBPase_class-1"/>
</dbReference>
<dbReference type="Pfam" id="PF00316">
    <property type="entry name" value="FBPase"/>
    <property type="match status" value="1"/>
</dbReference>
<keyword evidence="8 12" id="KW-0460">Magnesium</keyword>
<feature type="binding site" evidence="12">
    <location>
        <position position="283"/>
    </location>
    <ligand>
        <name>Mg(2+)</name>
        <dbReference type="ChEBI" id="CHEBI:18420"/>
        <label>2</label>
    </ligand>
</feature>
<dbReference type="EMBL" id="PDNV01000006">
    <property type="protein sequence ID" value="PLC53900.1"/>
    <property type="molecule type" value="Genomic_DNA"/>
</dbReference>
<dbReference type="Gene3D" id="3.30.540.10">
    <property type="entry name" value="Fructose-1,6-Bisphosphatase, subunit A, domain 1"/>
    <property type="match status" value="1"/>
</dbReference>
<dbReference type="InterPro" id="IPR020548">
    <property type="entry name" value="Fructose_bisphosphatase_AS"/>
</dbReference>
<comment type="catalytic activity">
    <reaction evidence="1 12">
        <text>beta-D-fructose 1,6-bisphosphate + H2O = beta-D-fructose 6-phosphate + phosphate</text>
        <dbReference type="Rhea" id="RHEA:11064"/>
        <dbReference type="ChEBI" id="CHEBI:15377"/>
        <dbReference type="ChEBI" id="CHEBI:32966"/>
        <dbReference type="ChEBI" id="CHEBI:43474"/>
        <dbReference type="ChEBI" id="CHEBI:57634"/>
        <dbReference type="EC" id="3.1.3.11"/>
    </reaction>
</comment>
<dbReference type="InterPro" id="IPR033391">
    <property type="entry name" value="FBPase_N"/>
</dbReference>
<dbReference type="InterPro" id="IPR044015">
    <property type="entry name" value="FBPase_C_dom"/>
</dbReference>
<dbReference type="EC" id="3.1.3.11" evidence="4 12"/>
<protein>
    <recommendedName>
        <fullName evidence="10 12">Fructose-1,6-bisphosphatase class 1</fullName>
        <shortName evidence="12">FBPase class 1</shortName>
        <ecNumber evidence="4 12">3.1.3.11</ecNumber>
    </recommendedName>
    <alternativeName>
        <fullName evidence="11 12">D-fructose-1,6-bisphosphate 1-phosphohydrolase class 1</fullName>
    </alternativeName>
</protein>
<evidence type="ECO:0000256" key="7">
    <source>
        <dbReference type="ARBA" id="ARBA00022801"/>
    </source>
</evidence>
<evidence type="ECO:0000256" key="8">
    <source>
        <dbReference type="ARBA" id="ARBA00022842"/>
    </source>
</evidence>
<comment type="caution">
    <text evidence="12">Lacks conserved residue(s) required for the propagation of feature annotation.</text>
</comment>
<dbReference type="GO" id="GO:0006000">
    <property type="term" value="P:fructose metabolic process"/>
    <property type="evidence" value="ECO:0007669"/>
    <property type="project" value="TreeGrafter"/>
</dbReference>
<dbReference type="PANTHER" id="PTHR11556:SF35">
    <property type="entry name" value="SEDOHEPTULOSE-1,7-BISPHOSPHATASE, CHLOROPLASTIC"/>
    <property type="match status" value="1"/>
</dbReference>
<sequence>MKNDNRMTLTQFLIEERRRFPQAAGDFNSLILNVALVCKRIAGHVAAGELGGMMGSASATNVQGEEQKKLDVVSNDLFVQGNNWGGYLAGMVSEEMDLPYHIPDHYDRGPYLLLFDPLDGSSNIDINISVGSIFSVLRAAATDRPPTEQDFLQPGKNQVAAGYALYGPCTMFVLSVGSGVHGFTLCPQLGEFMLTHPNMKIPPETQEFAINASNGRFWEDPVRRYVDECIAGKSGIRGKDFNMRWIASMVADAHRILMRGGVFLYPRDTKDPAKAGRLRLLYEANPIGYLIEQAGGRASCGGHPVLEVKPTDIHQRIGLVFGSKKEVERIEDYHAHPREEASSNPLFHASSLFRVAESQA</sequence>
<organism evidence="16 17">
    <name type="scientific">Pollutimonas nitritireducens</name>
    <dbReference type="NCBI Taxonomy" id="2045209"/>
    <lineage>
        <taxon>Bacteria</taxon>
        <taxon>Pseudomonadati</taxon>
        <taxon>Pseudomonadota</taxon>
        <taxon>Betaproteobacteria</taxon>
        <taxon>Burkholderiales</taxon>
        <taxon>Alcaligenaceae</taxon>
        <taxon>Pollutimonas</taxon>
    </lineage>
</organism>
<comment type="subcellular location">
    <subcellularLocation>
        <location evidence="12">Cytoplasm</location>
    </subcellularLocation>
</comment>
<evidence type="ECO:0000313" key="17">
    <source>
        <dbReference type="Proteomes" id="UP000234328"/>
    </source>
</evidence>
<evidence type="ECO:0000256" key="3">
    <source>
        <dbReference type="ARBA" id="ARBA00010941"/>
    </source>
</evidence>
<evidence type="ECO:0000256" key="12">
    <source>
        <dbReference type="HAMAP-Rule" id="MF_01855"/>
    </source>
</evidence>
<feature type="binding site" evidence="12">
    <location>
        <position position="116"/>
    </location>
    <ligand>
        <name>Mg(2+)</name>
        <dbReference type="ChEBI" id="CHEBI:18420"/>
        <label>1</label>
    </ligand>
</feature>
<dbReference type="RefSeq" id="WP_102070021.1">
    <property type="nucleotide sequence ID" value="NZ_PDNV01000006.1"/>
</dbReference>